<sequence length="326" mass="39255">MGNIRTRSVNIDSKIEKQINPKDCMAINLFQINNYIYCGFSSSIYRPKYWKILLGYYSTNKFKSSIFYMKQRYSYSIYIKDLSSIKNQYFKIIENDVSRMCIEPIIINKKEKCGFLDTLHLKSGLTRRDILIRILKCFVVHNKSVGYIQGMIMVLIPIYHVFIYSEDIEDYRNSEEDAFFCFNFLASHLFEKFISEIDNEQNLLFLMSRVWKILKNVDYELYRCCLNKKIIECHIYLKWILFIFSTEFKMEDTQWLWDRILSDSNRFEIVYYCVAAIFKIFKETIIKESYEIILEQLQNISLLDVKKIFYIANELRSEIIQFNVDI</sequence>
<dbReference type="Pfam" id="PF00566">
    <property type="entry name" value="RabGAP-TBC"/>
    <property type="match status" value="1"/>
</dbReference>
<accession>A0AAX4J823</accession>
<dbReference type="PANTHER" id="PTHR22957">
    <property type="entry name" value="TBC1 DOMAIN FAMILY MEMBER GTPASE-ACTIVATING PROTEIN"/>
    <property type="match status" value="1"/>
</dbReference>
<dbReference type="InterPro" id="IPR035969">
    <property type="entry name" value="Rab-GAP_TBC_sf"/>
</dbReference>
<protein>
    <submittedName>
        <fullName evidence="2">Rab-gap TBC domain-containing protein</fullName>
    </submittedName>
</protein>
<evidence type="ECO:0000313" key="2">
    <source>
        <dbReference type="EMBL" id="WUR02118.1"/>
    </source>
</evidence>
<dbReference type="GO" id="GO:0005096">
    <property type="term" value="F:GTPase activator activity"/>
    <property type="evidence" value="ECO:0007669"/>
    <property type="project" value="TreeGrafter"/>
</dbReference>
<organism evidence="2 3">
    <name type="scientific">Vairimorpha necatrix</name>
    <dbReference type="NCBI Taxonomy" id="6039"/>
    <lineage>
        <taxon>Eukaryota</taxon>
        <taxon>Fungi</taxon>
        <taxon>Fungi incertae sedis</taxon>
        <taxon>Microsporidia</taxon>
        <taxon>Nosematidae</taxon>
        <taxon>Vairimorpha</taxon>
    </lineage>
</organism>
<dbReference type="InterPro" id="IPR000195">
    <property type="entry name" value="Rab-GAP-TBC_dom"/>
</dbReference>
<feature type="domain" description="Rab-GAP TBC" evidence="1">
    <location>
        <begin position="40"/>
        <end position="264"/>
    </location>
</feature>
<dbReference type="EMBL" id="CP142726">
    <property type="protein sequence ID" value="WUR02118.1"/>
    <property type="molecule type" value="Genomic_DNA"/>
</dbReference>
<proteinExistence type="predicted"/>
<evidence type="ECO:0000313" key="3">
    <source>
        <dbReference type="Proteomes" id="UP001334084"/>
    </source>
</evidence>
<dbReference type="Proteomes" id="UP001334084">
    <property type="component" value="Chromosome 1"/>
</dbReference>
<dbReference type="KEGG" id="vnx:VNE69_01059"/>
<dbReference type="GeneID" id="90539924"/>
<dbReference type="PANTHER" id="PTHR22957:SF27">
    <property type="entry name" value="TBC1 DOMAIN FAMILY MEMBER 13"/>
    <property type="match status" value="1"/>
</dbReference>
<dbReference type="GO" id="GO:0006886">
    <property type="term" value="P:intracellular protein transport"/>
    <property type="evidence" value="ECO:0007669"/>
    <property type="project" value="TreeGrafter"/>
</dbReference>
<dbReference type="SUPFAM" id="SSF47923">
    <property type="entry name" value="Ypt/Rab-GAP domain of gyp1p"/>
    <property type="match status" value="2"/>
</dbReference>
<dbReference type="PROSITE" id="PS50086">
    <property type="entry name" value="TBC_RABGAP"/>
    <property type="match status" value="1"/>
</dbReference>
<evidence type="ECO:0000259" key="1">
    <source>
        <dbReference type="PROSITE" id="PS50086"/>
    </source>
</evidence>
<dbReference type="Gene3D" id="1.10.472.80">
    <property type="entry name" value="Ypt/Rab-GAP domain of gyp1p, domain 3"/>
    <property type="match status" value="1"/>
</dbReference>
<dbReference type="RefSeq" id="XP_065328263.1">
    <property type="nucleotide sequence ID" value="XM_065472191.1"/>
</dbReference>
<dbReference type="SMART" id="SM00164">
    <property type="entry name" value="TBC"/>
    <property type="match status" value="1"/>
</dbReference>
<gene>
    <name evidence="2" type="ORF">VNE69_01059</name>
</gene>
<name>A0AAX4J823_9MICR</name>
<reference evidence="2" key="1">
    <citation type="journal article" date="2024" name="BMC Genomics">
        <title>Functional annotation of a divergent genome using sequence and structure-based similarity.</title>
        <authorList>
            <person name="Svedberg D."/>
            <person name="Winiger R.R."/>
            <person name="Berg A."/>
            <person name="Sharma H."/>
            <person name="Tellgren-Roth C."/>
            <person name="Debrunner-Vossbrinck B.A."/>
            <person name="Vossbrinck C.R."/>
            <person name="Barandun J."/>
        </authorList>
    </citation>
    <scope>NUCLEOTIDE SEQUENCE</scope>
    <source>
        <strain evidence="2">Illinois isolate</strain>
    </source>
</reference>
<keyword evidence="3" id="KW-1185">Reference proteome</keyword>
<dbReference type="AlphaFoldDB" id="A0AAX4J823"/>
<dbReference type="Gene3D" id="1.10.8.270">
    <property type="entry name" value="putative rabgap domain of human tbc1 domain family member 14 like domains"/>
    <property type="match status" value="1"/>
</dbReference>